<accession>A0A6A4L7K1</accession>
<dbReference type="InterPro" id="IPR058941">
    <property type="entry name" value="HTH_AT3G52170-like"/>
</dbReference>
<dbReference type="Proteomes" id="UP000428333">
    <property type="component" value="Linkage Group LG07"/>
</dbReference>
<feature type="domain" description="AT3G52170-like helix-turn-helix" evidence="2">
    <location>
        <begin position="65"/>
        <end position="118"/>
    </location>
</feature>
<dbReference type="EMBL" id="QEFC01001840">
    <property type="protein sequence ID" value="KAE9455493.1"/>
    <property type="molecule type" value="Genomic_DNA"/>
</dbReference>
<dbReference type="PANTHER" id="PTHR34568">
    <property type="entry name" value="RRM DOMAIN-CONTAINING PROTEIN"/>
    <property type="match status" value="1"/>
</dbReference>
<feature type="region of interest" description="Disordered" evidence="1">
    <location>
        <begin position="235"/>
        <end position="287"/>
    </location>
</feature>
<name>A0A6A4L7K1_9ERIC</name>
<dbReference type="GO" id="GO:0003676">
    <property type="term" value="F:nucleic acid binding"/>
    <property type="evidence" value="ECO:0007669"/>
    <property type="project" value="InterPro"/>
</dbReference>
<proteinExistence type="predicted"/>
<gene>
    <name evidence="3" type="ORF">C3L33_12611</name>
</gene>
<feature type="compositionally biased region" description="Polar residues" evidence="1">
    <location>
        <begin position="196"/>
        <end position="213"/>
    </location>
</feature>
<feature type="region of interest" description="Disordered" evidence="1">
    <location>
        <begin position="196"/>
        <end position="222"/>
    </location>
</feature>
<comment type="caution">
    <text evidence="3">The sequence shown here is derived from an EMBL/GenBank/DDBJ whole genome shotgun (WGS) entry which is preliminary data.</text>
</comment>
<evidence type="ECO:0000313" key="3">
    <source>
        <dbReference type="EMBL" id="KAE9455493.1"/>
    </source>
</evidence>
<sequence length="695" mass="77703">MALSRLLQVKSRPLFQRRGLVNPPKWWWRYCTYSSSSAEAQKSAKFDWVEAQKSSSHSKKLILAKEQKAAAVESFVTKYCGDLDIWLPSGKCVDSDHTRTSNVGGSWYTVKGILTYLKEKMVGNPQNVPDFESVQTHSNSVNTETVKLETMVQSSTSLPNFGNNEKNCTNSTSHILEESSSADSVILEASNEYVNGRQNNQPETEKMTSQAQPRISGRGEEKGCDISGLIDCIKEMPEGKSNPRSHNSTTFNNNDQTSNKSAIKGMQREANSPRSDSRGRNSPMLGRTMVKETNSFKGSEGNIHEGSLFELFFDTNPVRKDSKGSDADIAALDSIKSKSSQEIMFPTSKHDFKKTWNALLAEKEADANKVLDFGYSLQPFVTVDVGLMQTKEGMQNALKKTGLILRNTNLIVEAGHSKDNIPRKTLIPNLIGYPEVPASLVKNPTRTVMIRPLTADINSRDIEEALAFCGSKISGFFFGSSSSIAYVELATEEAKQRALERNSIIVSGKLLQIFRIDAPRTTVVRISNLCYPEVQNKFEGICGLNGLHVYNSQWIAQPAPVFPPEVLHVLWNHPDERRNLKTQIHRSLQKLLEYPTAHQVGLASMANEYYVLDIFLCREVCVIKLIEDEVLLRVACKIRKAKDPVRKVFPSVVIHSQMREKSRNPNFGVALWTEMSGAIYCLDLCLDYMSEASFI</sequence>
<dbReference type="PANTHER" id="PTHR34568:SF5">
    <property type="entry name" value="RNA-BINDING (RRM_RBD_RNP MOTIFS) FAMILY PROTEIN"/>
    <property type="match status" value="1"/>
</dbReference>
<protein>
    <recommendedName>
        <fullName evidence="2">AT3G52170-like helix-turn-helix domain-containing protein</fullName>
    </recommendedName>
</protein>
<organism evidence="3 4">
    <name type="scientific">Rhododendron williamsianum</name>
    <dbReference type="NCBI Taxonomy" id="262921"/>
    <lineage>
        <taxon>Eukaryota</taxon>
        <taxon>Viridiplantae</taxon>
        <taxon>Streptophyta</taxon>
        <taxon>Embryophyta</taxon>
        <taxon>Tracheophyta</taxon>
        <taxon>Spermatophyta</taxon>
        <taxon>Magnoliopsida</taxon>
        <taxon>eudicotyledons</taxon>
        <taxon>Gunneridae</taxon>
        <taxon>Pentapetalae</taxon>
        <taxon>asterids</taxon>
        <taxon>Ericales</taxon>
        <taxon>Ericaceae</taxon>
        <taxon>Ericoideae</taxon>
        <taxon>Rhodoreae</taxon>
        <taxon>Rhododendron</taxon>
    </lineage>
</organism>
<evidence type="ECO:0000313" key="4">
    <source>
        <dbReference type="Proteomes" id="UP000428333"/>
    </source>
</evidence>
<dbReference type="Pfam" id="PF25896">
    <property type="entry name" value="HTH_AT3G52170"/>
    <property type="match status" value="1"/>
</dbReference>
<evidence type="ECO:0000259" key="2">
    <source>
        <dbReference type="Pfam" id="PF25896"/>
    </source>
</evidence>
<feature type="compositionally biased region" description="Polar residues" evidence="1">
    <location>
        <begin position="242"/>
        <end position="261"/>
    </location>
</feature>
<reference evidence="3 4" key="1">
    <citation type="journal article" date="2019" name="Genome Biol. Evol.">
        <title>The Rhododendron genome and chromosomal organization provide insight into shared whole-genome duplications across the heath family (Ericaceae).</title>
        <authorList>
            <person name="Soza V.L."/>
            <person name="Lindsley D."/>
            <person name="Waalkes A."/>
            <person name="Ramage E."/>
            <person name="Patwardhan R.P."/>
            <person name="Burton J.N."/>
            <person name="Adey A."/>
            <person name="Kumar A."/>
            <person name="Qiu R."/>
            <person name="Shendure J."/>
            <person name="Hall B."/>
        </authorList>
    </citation>
    <scope>NUCLEOTIDE SEQUENCE [LARGE SCALE GENOMIC DNA]</scope>
    <source>
        <strain evidence="3">RSF 1966-606</strain>
    </source>
</reference>
<dbReference type="OrthoDB" id="1938644at2759"/>
<evidence type="ECO:0000256" key="1">
    <source>
        <dbReference type="SAM" id="MobiDB-lite"/>
    </source>
</evidence>
<keyword evidence="4" id="KW-1185">Reference proteome</keyword>
<dbReference type="InterPro" id="IPR058942">
    <property type="entry name" value="AT3G52170-like"/>
</dbReference>
<feature type="non-terminal residue" evidence="3">
    <location>
        <position position="1"/>
    </location>
</feature>
<dbReference type="InterPro" id="IPR035979">
    <property type="entry name" value="RBD_domain_sf"/>
</dbReference>
<dbReference type="SUPFAM" id="SSF54928">
    <property type="entry name" value="RNA-binding domain, RBD"/>
    <property type="match status" value="1"/>
</dbReference>
<dbReference type="AlphaFoldDB" id="A0A6A4L7K1"/>